<dbReference type="AlphaFoldDB" id="A0A368P762"/>
<evidence type="ECO:0000313" key="3">
    <source>
        <dbReference type="Proteomes" id="UP000252249"/>
    </source>
</evidence>
<gene>
    <name evidence="2" type="ORF">DU428_08075</name>
</gene>
<name>A0A368P762_9FLAO</name>
<evidence type="ECO:0000256" key="1">
    <source>
        <dbReference type="SAM" id="MobiDB-lite"/>
    </source>
</evidence>
<organism evidence="2 3">
    <name type="scientific">Oceanihabitans sediminis</name>
    <dbReference type="NCBI Taxonomy" id="1812012"/>
    <lineage>
        <taxon>Bacteria</taxon>
        <taxon>Pseudomonadati</taxon>
        <taxon>Bacteroidota</taxon>
        <taxon>Flavobacteriia</taxon>
        <taxon>Flavobacteriales</taxon>
        <taxon>Flavobacteriaceae</taxon>
        <taxon>Oceanihabitans</taxon>
    </lineage>
</organism>
<evidence type="ECO:0000313" key="2">
    <source>
        <dbReference type="EMBL" id="RCU57735.1"/>
    </source>
</evidence>
<keyword evidence="3" id="KW-1185">Reference proteome</keyword>
<proteinExistence type="predicted"/>
<comment type="caution">
    <text evidence="2">The sequence shown here is derived from an EMBL/GenBank/DDBJ whole genome shotgun (WGS) entry which is preliminary data.</text>
</comment>
<accession>A0A368P762</accession>
<sequence length="77" mass="8328">MLIATSVSANSETPTLGTKDSKSNTGTVTSIENMYYWGVESNYGKVTGYANSLEEANKMVALVGKKDIITYKKVISK</sequence>
<dbReference type="EMBL" id="QPIG01000002">
    <property type="protein sequence ID" value="RCU57735.1"/>
    <property type="molecule type" value="Genomic_DNA"/>
</dbReference>
<reference evidence="2 3" key="1">
    <citation type="submission" date="2018-07" db="EMBL/GenBank/DDBJ databases">
        <title>Oceanihabitans testaceum sp. nov., isolated from marine sediment.</title>
        <authorList>
            <person name="Li C.-M."/>
        </authorList>
    </citation>
    <scope>NUCLEOTIDE SEQUENCE [LARGE SCALE GENOMIC DNA]</scope>
    <source>
        <strain evidence="2 3">S9-10</strain>
    </source>
</reference>
<protein>
    <submittedName>
        <fullName evidence="2">Uncharacterized protein</fullName>
    </submittedName>
</protein>
<feature type="region of interest" description="Disordered" evidence="1">
    <location>
        <begin position="1"/>
        <end position="24"/>
    </location>
</feature>
<dbReference type="Proteomes" id="UP000252249">
    <property type="component" value="Unassembled WGS sequence"/>
</dbReference>